<keyword evidence="4" id="KW-1185">Reference proteome</keyword>
<evidence type="ECO:0000259" key="2">
    <source>
        <dbReference type="PROSITE" id="PS50801"/>
    </source>
</evidence>
<name>A0A1I3JMN6_9PSEU</name>
<dbReference type="InterPro" id="IPR036513">
    <property type="entry name" value="STAS_dom_sf"/>
</dbReference>
<proteinExistence type="predicted"/>
<organism evidence="3 4">
    <name type="scientific">Amycolatopsis sacchari</name>
    <dbReference type="NCBI Taxonomy" id="115433"/>
    <lineage>
        <taxon>Bacteria</taxon>
        <taxon>Bacillati</taxon>
        <taxon>Actinomycetota</taxon>
        <taxon>Actinomycetes</taxon>
        <taxon>Pseudonocardiales</taxon>
        <taxon>Pseudonocardiaceae</taxon>
        <taxon>Amycolatopsis</taxon>
    </lineage>
</organism>
<dbReference type="Proteomes" id="UP000199025">
    <property type="component" value="Unassembled WGS sequence"/>
</dbReference>
<sequence>MTTTSGPETPTIVSDFLDRRRETIVAEWSGAPFFQTVGLDREQAALDGAEVLDGVRRAVAAGEVNNPAAEGFAGIRTLLEALAVQQVHDSSLVSQTAAQMSSLKEPLLRLWAEEDVPGELVAPGAVLLSGAVDTLGLILLDAALSAGRDTIASQREQLAELSTPVIKLWDGVLAIPLIGTLDSMRSQTATESLLQAILDQQAKVAILDITGVPTVDTMVAQHLLKTALAARLMGAECVISGIRPQIANTMVQLGIDLDEVATRARLADAFKYALSRLGLTVTSTGTGVL</sequence>
<dbReference type="EMBL" id="FORP01000001">
    <property type="protein sequence ID" value="SFI61155.1"/>
    <property type="molecule type" value="Genomic_DNA"/>
</dbReference>
<evidence type="ECO:0000313" key="3">
    <source>
        <dbReference type="EMBL" id="SFI61155.1"/>
    </source>
</evidence>
<accession>A0A1I3JMN6</accession>
<reference evidence="3 4" key="1">
    <citation type="submission" date="2016-10" db="EMBL/GenBank/DDBJ databases">
        <authorList>
            <person name="de Groot N.N."/>
        </authorList>
    </citation>
    <scope>NUCLEOTIDE SEQUENCE [LARGE SCALE GENOMIC DNA]</scope>
    <source>
        <strain evidence="3 4">DSM 44468</strain>
    </source>
</reference>
<gene>
    <name evidence="3" type="ORF">SAMN05421835_101187</name>
</gene>
<dbReference type="OrthoDB" id="9800154at2"/>
<dbReference type="PROSITE" id="PS50801">
    <property type="entry name" value="STAS"/>
    <property type="match status" value="1"/>
</dbReference>
<evidence type="ECO:0000313" key="4">
    <source>
        <dbReference type="Proteomes" id="UP000199025"/>
    </source>
</evidence>
<keyword evidence="1" id="KW-0597">Phosphoprotein</keyword>
<dbReference type="PANTHER" id="PTHR33745:SF3">
    <property type="entry name" value="RSBT CO-ANTAGONIST PROTEIN RSBRC"/>
    <property type="match status" value="1"/>
</dbReference>
<feature type="domain" description="STAS" evidence="2">
    <location>
        <begin position="162"/>
        <end position="273"/>
    </location>
</feature>
<dbReference type="STRING" id="115433.SAMN05421835_101187"/>
<dbReference type="SUPFAM" id="SSF52091">
    <property type="entry name" value="SpoIIaa-like"/>
    <property type="match status" value="1"/>
</dbReference>
<dbReference type="PANTHER" id="PTHR33745">
    <property type="entry name" value="RSBT ANTAGONIST PROTEIN RSBS-RELATED"/>
    <property type="match status" value="1"/>
</dbReference>
<dbReference type="Gene3D" id="3.30.750.24">
    <property type="entry name" value="STAS domain"/>
    <property type="match status" value="1"/>
</dbReference>
<protein>
    <submittedName>
        <fullName evidence="3">RsbT co-antagonist protein RsbR</fullName>
    </submittedName>
</protein>
<dbReference type="Pfam" id="PF01740">
    <property type="entry name" value="STAS"/>
    <property type="match status" value="1"/>
</dbReference>
<dbReference type="RefSeq" id="WP_091503588.1">
    <property type="nucleotide sequence ID" value="NZ_CBDQZW010000017.1"/>
</dbReference>
<evidence type="ECO:0000256" key="1">
    <source>
        <dbReference type="ARBA" id="ARBA00022553"/>
    </source>
</evidence>
<dbReference type="CDD" id="cd07041">
    <property type="entry name" value="STAS_RsbR_RsbS_like"/>
    <property type="match status" value="1"/>
</dbReference>
<dbReference type="InterPro" id="IPR051932">
    <property type="entry name" value="Bact_StressResp_Reg"/>
</dbReference>
<dbReference type="InterPro" id="IPR002645">
    <property type="entry name" value="STAS_dom"/>
</dbReference>
<dbReference type="AlphaFoldDB" id="A0A1I3JMN6"/>